<feature type="domain" description="ParE-like toxin" evidence="1">
    <location>
        <begin position="15"/>
        <end position="71"/>
    </location>
</feature>
<protein>
    <recommendedName>
        <fullName evidence="1">ParE-like toxin domain-containing protein</fullName>
    </recommendedName>
</protein>
<dbReference type="RefSeq" id="WP_142463548.1">
    <property type="nucleotide sequence ID" value="NZ_CABGHF010000026.1"/>
</dbReference>
<dbReference type="InterPro" id="IPR056925">
    <property type="entry name" value="ParE-like"/>
</dbReference>
<dbReference type="EMBL" id="CABGHF010000026">
    <property type="protein sequence ID" value="VUS91052.1"/>
    <property type="molecule type" value="Genomic_DNA"/>
</dbReference>
<dbReference type="AlphaFoldDB" id="A0A564MBH7"/>
<reference evidence="2 3" key="1">
    <citation type="submission" date="2019-07" db="EMBL/GenBank/DDBJ databases">
        <authorList>
            <person name="Brisse S."/>
            <person name="Rodrigues C."/>
            <person name="Thorpe H."/>
        </authorList>
    </citation>
    <scope>NUCLEOTIDE SEQUENCE [LARGE SCALE GENOMIC DNA]</scope>
    <source>
        <strain evidence="2">SB6408</strain>
    </source>
</reference>
<dbReference type="Pfam" id="PF24732">
    <property type="entry name" value="ParE_like"/>
    <property type="match status" value="1"/>
</dbReference>
<name>A0A564MBH7_9ENTR</name>
<evidence type="ECO:0000259" key="1">
    <source>
        <dbReference type="Pfam" id="PF24732"/>
    </source>
</evidence>
<proteinExistence type="predicted"/>
<evidence type="ECO:0000313" key="3">
    <source>
        <dbReference type="Proteomes" id="UP000318370"/>
    </source>
</evidence>
<accession>A0A564MBH7</accession>
<dbReference type="Proteomes" id="UP000318370">
    <property type="component" value="Unassembled WGS sequence"/>
</dbReference>
<gene>
    <name evidence="2" type="ORF">SB6408_05701</name>
</gene>
<evidence type="ECO:0000313" key="2">
    <source>
        <dbReference type="EMBL" id="VUS91052.1"/>
    </source>
</evidence>
<sequence>MHPRLSIARSAPLPIFIKAQSALKCFARGERNFSRLKPHAYLVIRIGCQWRLLSKDSGREWRLMTHQTYNKEIYK</sequence>
<organism evidence="2 3">
    <name type="scientific">Klebsiella spallanzanii</name>
    <dbReference type="NCBI Taxonomy" id="2587528"/>
    <lineage>
        <taxon>Bacteria</taxon>
        <taxon>Pseudomonadati</taxon>
        <taxon>Pseudomonadota</taxon>
        <taxon>Gammaproteobacteria</taxon>
        <taxon>Enterobacterales</taxon>
        <taxon>Enterobacteriaceae</taxon>
        <taxon>Klebsiella/Raoultella group</taxon>
        <taxon>Klebsiella</taxon>
    </lineage>
</organism>